<accession>A0A2P6MQA3</accession>
<protein>
    <submittedName>
        <fullName evidence="1">Uncharacterized protein</fullName>
    </submittedName>
</protein>
<evidence type="ECO:0000313" key="1">
    <source>
        <dbReference type="EMBL" id="PRP73877.1"/>
    </source>
</evidence>
<dbReference type="Proteomes" id="UP000241769">
    <property type="component" value="Unassembled WGS sequence"/>
</dbReference>
<dbReference type="AlphaFoldDB" id="A0A2P6MQA3"/>
<gene>
    <name evidence="1" type="ORF">PROFUN_16495</name>
</gene>
<dbReference type="EMBL" id="MDYQ01000533">
    <property type="protein sequence ID" value="PRP73877.1"/>
    <property type="molecule type" value="Genomic_DNA"/>
</dbReference>
<sequence>MHNLPSLSSVKETGVPSSIAHQCHPQADRPYCELYLTYTYTWIRCYVIDHGIEHLQPYSPRFKT</sequence>
<name>A0A2P6MQA3_9EUKA</name>
<dbReference type="InParanoid" id="A0A2P6MQA3"/>
<proteinExistence type="predicted"/>
<organism evidence="1 2">
    <name type="scientific">Planoprotostelium fungivorum</name>
    <dbReference type="NCBI Taxonomy" id="1890364"/>
    <lineage>
        <taxon>Eukaryota</taxon>
        <taxon>Amoebozoa</taxon>
        <taxon>Evosea</taxon>
        <taxon>Variosea</taxon>
        <taxon>Cavosteliida</taxon>
        <taxon>Cavosteliaceae</taxon>
        <taxon>Planoprotostelium</taxon>
    </lineage>
</organism>
<evidence type="ECO:0000313" key="2">
    <source>
        <dbReference type="Proteomes" id="UP000241769"/>
    </source>
</evidence>
<comment type="caution">
    <text evidence="1">The sequence shown here is derived from an EMBL/GenBank/DDBJ whole genome shotgun (WGS) entry which is preliminary data.</text>
</comment>
<keyword evidence="2" id="KW-1185">Reference proteome</keyword>
<reference evidence="1 2" key="1">
    <citation type="journal article" date="2018" name="Genome Biol. Evol.">
        <title>Multiple Roots of Fruiting Body Formation in Amoebozoa.</title>
        <authorList>
            <person name="Hillmann F."/>
            <person name="Forbes G."/>
            <person name="Novohradska S."/>
            <person name="Ferling I."/>
            <person name="Riege K."/>
            <person name="Groth M."/>
            <person name="Westermann M."/>
            <person name="Marz M."/>
            <person name="Spaller T."/>
            <person name="Winckler T."/>
            <person name="Schaap P."/>
            <person name="Glockner G."/>
        </authorList>
    </citation>
    <scope>NUCLEOTIDE SEQUENCE [LARGE SCALE GENOMIC DNA]</scope>
    <source>
        <strain evidence="1 2">Jena</strain>
    </source>
</reference>